<evidence type="ECO:0000256" key="8">
    <source>
        <dbReference type="SAM" id="MobiDB-lite"/>
    </source>
</evidence>
<gene>
    <name evidence="11" type="primary">EPC2</name>
    <name evidence="11" type="synonym">LOC109871243</name>
</gene>
<reference evidence="11" key="2">
    <citation type="submission" date="2025-09" db="UniProtKB">
        <authorList>
            <consortium name="Ensembl"/>
        </authorList>
    </citation>
    <scope>IDENTIFICATION</scope>
</reference>
<dbReference type="PANTHER" id="PTHR14898">
    <property type="entry name" value="ENHANCER OF POLYCOMB"/>
    <property type="match status" value="1"/>
</dbReference>
<dbReference type="InterPro" id="IPR019542">
    <property type="entry name" value="Enhancer_polycomb-like_N"/>
</dbReference>
<evidence type="ECO:0000256" key="2">
    <source>
        <dbReference type="ARBA" id="ARBA00008035"/>
    </source>
</evidence>
<sequence length="542" mass="62135">MSKLSFRARALDAAKPLPIYRNKDLPDLNDCVSINRAVPQMPTGMEKEEESEHHLQRAISAQSVFREKKENMVIPVPEAESNITYYDRLYKGELRIPKQLFHIQPLGLDNEQPDYDMDSEDEILLNRLNRKMEIKPIQFETMVDRLEKASTNQMVTITEAKLLLNEDDYLLKAVYDYWVRKRKNCRGPSLIPLIKLEKRDGSTNNDAYVAFRRRTEKMQTRKNRKNDEASYEKMLKLRREFSRTVTILEMIKRREKTIKALPKKKYTRREPLCRPGRPAKRQHIVNKADIKQYDFHSSGEEDYPLSPSSEPDEENDPDGTFAFRRKAGCHYLAPCLDQTSGLLWDHPELAGLDALRHRQSLTALSVPQRCVGLARRRVGRGGRVLLDRASSDLDGVLKQLDSGVFSSSFPKGLSDHQVPTQNHRTMPGSASSLTDLLSNIQALRWRFFRPRSTQGDDSGEGRTGRPSMDNRLSGGLFVHTKNSGSGGITEEQYQVHQQALAQMQKQQLAQLQLKAPPPQQHFSLPERQNTQVHSLSPLTQHS</sequence>
<reference evidence="11" key="1">
    <citation type="submission" date="2025-08" db="UniProtKB">
        <authorList>
            <consortium name="Ensembl"/>
        </authorList>
    </citation>
    <scope>IDENTIFICATION</scope>
</reference>
<accession>A0A8C7IDC5</accession>
<dbReference type="Pfam" id="PF10513">
    <property type="entry name" value="EPL1"/>
    <property type="match status" value="1"/>
</dbReference>
<keyword evidence="5 7" id="KW-0804">Transcription</keyword>
<dbReference type="GO" id="GO:0006357">
    <property type="term" value="P:regulation of transcription by RNA polymerase II"/>
    <property type="evidence" value="ECO:0007669"/>
    <property type="project" value="InterPro"/>
</dbReference>
<dbReference type="Pfam" id="PF06752">
    <property type="entry name" value="E_Pc_C"/>
    <property type="match status" value="1"/>
</dbReference>
<evidence type="ECO:0000256" key="3">
    <source>
        <dbReference type="ARBA" id="ARBA00022853"/>
    </source>
</evidence>
<evidence type="ECO:0000256" key="5">
    <source>
        <dbReference type="ARBA" id="ARBA00023163"/>
    </source>
</evidence>
<protein>
    <recommendedName>
        <fullName evidence="7">Enhancer of polycomb homolog</fullName>
    </recommendedName>
</protein>
<comment type="subcellular location">
    <subcellularLocation>
        <location evidence="1 7">Nucleus</location>
    </subcellularLocation>
</comment>
<dbReference type="InterPro" id="IPR024943">
    <property type="entry name" value="Enhancer_polycomb"/>
</dbReference>
<dbReference type="GO" id="GO:0006325">
    <property type="term" value="P:chromatin organization"/>
    <property type="evidence" value="ECO:0007669"/>
    <property type="project" value="UniProtKB-KW"/>
</dbReference>
<evidence type="ECO:0000256" key="7">
    <source>
        <dbReference type="RuleBase" id="RU361124"/>
    </source>
</evidence>
<feature type="compositionally biased region" description="Polar residues" evidence="8">
    <location>
        <begin position="526"/>
        <end position="542"/>
    </location>
</feature>
<feature type="region of interest" description="Disordered" evidence="8">
    <location>
        <begin position="297"/>
        <end position="320"/>
    </location>
</feature>
<evidence type="ECO:0000256" key="4">
    <source>
        <dbReference type="ARBA" id="ARBA00023015"/>
    </source>
</evidence>
<feature type="domain" description="Enhancer of polycomb-like N-terminal" evidence="10">
    <location>
        <begin position="7"/>
        <end position="148"/>
    </location>
</feature>
<dbReference type="Ensembl" id="ENSOKIT00005071755.1">
    <property type="protein sequence ID" value="ENSOKIP00005067460.1"/>
    <property type="gene ID" value="ENSOKIG00005028162.1"/>
</dbReference>
<dbReference type="Proteomes" id="UP000694557">
    <property type="component" value="Unassembled WGS sequence"/>
</dbReference>
<evidence type="ECO:0000259" key="9">
    <source>
        <dbReference type="Pfam" id="PF06752"/>
    </source>
</evidence>
<evidence type="ECO:0000259" key="10">
    <source>
        <dbReference type="Pfam" id="PF10513"/>
    </source>
</evidence>
<dbReference type="GO" id="GO:0005634">
    <property type="term" value="C:nucleus"/>
    <property type="evidence" value="ECO:0007669"/>
    <property type="project" value="UniProtKB-SubCell"/>
</dbReference>
<keyword evidence="4 7" id="KW-0805">Transcription regulation</keyword>
<organism evidence="11 12">
    <name type="scientific">Oncorhynchus kisutch</name>
    <name type="common">Coho salmon</name>
    <name type="synonym">Salmo kisutch</name>
    <dbReference type="NCBI Taxonomy" id="8019"/>
    <lineage>
        <taxon>Eukaryota</taxon>
        <taxon>Metazoa</taxon>
        <taxon>Chordata</taxon>
        <taxon>Craniata</taxon>
        <taxon>Vertebrata</taxon>
        <taxon>Euteleostomi</taxon>
        <taxon>Actinopterygii</taxon>
        <taxon>Neopterygii</taxon>
        <taxon>Teleostei</taxon>
        <taxon>Protacanthopterygii</taxon>
        <taxon>Salmoniformes</taxon>
        <taxon>Salmonidae</taxon>
        <taxon>Salmoninae</taxon>
        <taxon>Oncorhynchus</taxon>
    </lineage>
</organism>
<dbReference type="GO" id="GO:0035267">
    <property type="term" value="C:NuA4 histone acetyltransferase complex"/>
    <property type="evidence" value="ECO:0007669"/>
    <property type="project" value="InterPro"/>
</dbReference>
<dbReference type="GeneTree" id="ENSGT00940000158526"/>
<dbReference type="InterPro" id="IPR009607">
    <property type="entry name" value="Enhancer_polycomb_C"/>
</dbReference>
<keyword evidence="12" id="KW-1185">Reference proteome</keyword>
<feature type="region of interest" description="Disordered" evidence="8">
    <location>
        <begin position="448"/>
        <end position="487"/>
    </location>
</feature>
<keyword evidence="6 7" id="KW-0539">Nucleus</keyword>
<evidence type="ECO:0000256" key="1">
    <source>
        <dbReference type="ARBA" id="ARBA00004123"/>
    </source>
</evidence>
<dbReference type="AlphaFoldDB" id="A0A8C7IDC5"/>
<evidence type="ECO:0000313" key="11">
    <source>
        <dbReference type="Ensembl" id="ENSOKIP00005067460.1"/>
    </source>
</evidence>
<feature type="domain" description="Enhancer of polycomb C-terminal" evidence="9">
    <location>
        <begin position="488"/>
        <end position="520"/>
    </location>
</feature>
<keyword evidence="3" id="KW-0156">Chromatin regulator</keyword>
<comment type="similarity">
    <text evidence="2 7">Belongs to the enhancer of polycomb family.</text>
</comment>
<evidence type="ECO:0000256" key="6">
    <source>
        <dbReference type="ARBA" id="ARBA00023242"/>
    </source>
</evidence>
<evidence type="ECO:0000313" key="12">
    <source>
        <dbReference type="Proteomes" id="UP000694557"/>
    </source>
</evidence>
<proteinExistence type="inferred from homology"/>
<feature type="region of interest" description="Disordered" evidence="8">
    <location>
        <begin position="514"/>
        <end position="542"/>
    </location>
</feature>
<name>A0A8C7IDC5_ONCKI</name>